<keyword evidence="1" id="KW-0805">Transcription regulation</keyword>
<evidence type="ECO:0000259" key="4">
    <source>
        <dbReference type="PROSITE" id="PS51077"/>
    </source>
</evidence>
<evidence type="ECO:0000256" key="1">
    <source>
        <dbReference type="ARBA" id="ARBA00023015"/>
    </source>
</evidence>
<dbReference type="InterPro" id="IPR005471">
    <property type="entry name" value="Tscrpt_reg_IclR_N"/>
</dbReference>
<dbReference type="EMBL" id="CP022540">
    <property type="protein sequence ID" value="ASP20047.1"/>
    <property type="molecule type" value="Genomic_DNA"/>
</dbReference>
<dbReference type="InterPro" id="IPR014757">
    <property type="entry name" value="Tscrpt_reg_IclR_C"/>
</dbReference>
<protein>
    <submittedName>
        <fullName evidence="6">HTH-type transcriptional regulator KipR</fullName>
    </submittedName>
</protein>
<accession>A0A222E1F2</accession>
<dbReference type="SUPFAM" id="SSF55781">
    <property type="entry name" value="GAF domain-like"/>
    <property type="match status" value="1"/>
</dbReference>
<keyword evidence="2" id="KW-0238">DNA-binding</keyword>
<feature type="domain" description="HTH iclR-type" evidence="4">
    <location>
        <begin position="1"/>
        <end position="56"/>
    </location>
</feature>
<dbReference type="Proteomes" id="UP000203589">
    <property type="component" value="Chromosome"/>
</dbReference>
<dbReference type="Gene3D" id="1.10.10.10">
    <property type="entry name" value="Winged helix-like DNA-binding domain superfamily/Winged helix DNA-binding domain"/>
    <property type="match status" value="1"/>
</dbReference>
<dbReference type="GO" id="GO:0045892">
    <property type="term" value="P:negative regulation of DNA-templated transcription"/>
    <property type="evidence" value="ECO:0007669"/>
    <property type="project" value="TreeGrafter"/>
</dbReference>
<dbReference type="InterPro" id="IPR029016">
    <property type="entry name" value="GAF-like_dom_sf"/>
</dbReference>
<dbReference type="PROSITE" id="PS51077">
    <property type="entry name" value="HTH_ICLR"/>
    <property type="match status" value="1"/>
</dbReference>
<dbReference type="PROSITE" id="PS51078">
    <property type="entry name" value="ICLR_ED"/>
    <property type="match status" value="1"/>
</dbReference>
<dbReference type="GO" id="GO:0003677">
    <property type="term" value="F:DNA binding"/>
    <property type="evidence" value="ECO:0007669"/>
    <property type="project" value="UniProtKB-KW"/>
</dbReference>
<dbReference type="PANTHER" id="PTHR30136">
    <property type="entry name" value="HELIX-TURN-HELIX TRANSCRIPTIONAL REGULATOR, ICLR FAMILY"/>
    <property type="match status" value="1"/>
</dbReference>
<evidence type="ECO:0000259" key="5">
    <source>
        <dbReference type="PROSITE" id="PS51078"/>
    </source>
</evidence>
<dbReference type="KEGG" id="aht:ANTHELSMS3_01345"/>
<dbReference type="InterPro" id="IPR036388">
    <property type="entry name" value="WH-like_DNA-bd_sf"/>
</dbReference>
<dbReference type="SMART" id="SM00346">
    <property type="entry name" value="HTH_ICLR"/>
    <property type="match status" value="1"/>
</dbReference>
<dbReference type="Gene3D" id="3.30.450.40">
    <property type="match status" value="1"/>
</dbReference>
<reference evidence="6 7" key="1">
    <citation type="submission" date="2017-07" db="EMBL/GenBank/DDBJ databases">
        <title>Genome Sequence of Antarctobacter heliothermus Strain SMS3 Isolated from a culture of the Diatom Skeletonema marinoi.</title>
        <authorList>
            <person name="Topel M."/>
            <person name="Pinder M.I.M."/>
            <person name="Johansson O.N."/>
            <person name="Kourtchenko O."/>
            <person name="Godhe A."/>
            <person name="Clarke A.K."/>
        </authorList>
    </citation>
    <scope>NUCLEOTIDE SEQUENCE [LARGE SCALE GENOMIC DNA]</scope>
    <source>
        <strain evidence="6 7">SMS3</strain>
    </source>
</reference>
<dbReference type="InterPro" id="IPR036390">
    <property type="entry name" value="WH_DNA-bd_sf"/>
</dbReference>
<dbReference type="PANTHER" id="PTHR30136:SF35">
    <property type="entry name" value="HTH-TYPE TRANSCRIPTIONAL REGULATOR RV1719"/>
    <property type="match status" value="1"/>
</dbReference>
<evidence type="ECO:0000256" key="3">
    <source>
        <dbReference type="ARBA" id="ARBA00023163"/>
    </source>
</evidence>
<dbReference type="GO" id="GO:0003700">
    <property type="term" value="F:DNA-binding transcription factor activity"/>
    <property type="evidence" value="ECO:0007669"/>
    <property type="project" value="TreeGrafter"/>
</dbReference>
<dbReference type="InterPro" id="IPR050707">
    <property type="entry name" value="HTH_MetabolicPath_Reg"/>
</dbReference>
<name>A0A222E1F2_9RHOB</name>
<keyword evidence="7" id="KW-1185">Reference proteome</keyword>
<proteinExistence type="predicted"/>
<dbReference type="SUPFAM" id="SSF46785">
    <property type="entry name" value="Winged helix' DNA-binding domain"/>
    <property type="match status" value="1"/>
</dbReference>
<evidence type="ECO:0000256" key="2">
    <source>
        <dbReference type="ARBA" id="ARBA00023125"/>
    </source>
</evidence>
<dbReference type="Pfam" id="PF09339">
    <property type="entry name" value="HTH_IclR"/>
    <property type="match status" value="1"/>
</dbReference>
<keyword evidence="3" id="KW-0804">Transcription</keyword>
<organism evidence="6 7">
    <name type="scientific">Antarctobacter heliothermus</name>
    <dbReference type="NCBI Taxonomy" id="74033"/>
    <lineage>
        <taxon>Bacteria</taxon>
        <taxon>Pseudomonadati</taxon>
        <taxon>Pseudomonadota</taxon>
        <taxon>Alphaproteobacteria</taxon>
        <taxon>Rhodobacterales</taxon>
        <taxon>Roseobacteraceae</taxon>
        <taxon>Antarctobacter</taxon>
    </lineage>
</organism>
<feature type="domain" description="IclR-ED" evidence="5">
    <location>
        <begin position="57"/>
        <end position="238"/>
    </location>
</feature>
<evidence type="ECO:0000313" key="6">
    <source>
        <dbReference type="EMBL" id="ASP20047.1"/>
    </source>
</evidence>
<evidence type="ECO:0000313" key="7">
    <source>
        <dbReference type="Proteomes" id="UP000203589"/>
    </source>
</evidence>
<dbReference type="Pfam" id="PF01614">
    <property type="entry name" value="IclR_C"/>
    <property type="match status" value="1"/>
</dbReference>
<dbReference type="AlphaFoldDB" id="A0A222E1F2"/>
<gene>
    <name evidence="6" type="primary">kipR</name>
    <name evidence="6" type="ORF">ANTHELSMS3_01345</name>
</gene>
<sequence>MTILFHVAHTGRPMTLTEISAGTSVDKATALRLLGTLQDFNLVSRDPVKLVYVIGPAALHLAGAMQGSLQTMALPHLTTLRDKTEESASLNVQRGLERVALLSVEARHELRVVPSPNSAAPIYSGASGLAFMAFMPPANSARIIEITGLDPVNQRGISEPGQFLEEMNTVRRQGYAVTRGDVTPGAAAIAAPVLDSAGLPLAVVSLRGPDVRMSPARIAEIAPMVVDAASRISADLLGATDADLSEGK</sequence>